<sequence>MKIMNAVDRQRPLKQCGPACRLAARVLSKLLSV</sequence>
<evidence type="ECO:0000313" key="1">
    <source>
        <dbReference type="EMBL" id="JAH07849.1"/>
    </source>
</evidence>
<dbReference type="EMBL" id="GBXM01100728">
    <property type="protein sequence ID" value="JAH07849.1"/>
    <property type="molecule type" value="Transcribed_RNA"/>
</dbReference>
<dbReference type="AlphaFoldDB" id="A0A0E9PTP4"/>
<accession>A0A0E9PTP4</accession>
<proteinExistence type="predicted"/>
<reference evidence="1" key="2">
    <citation type="journal article" date="2015" name="Fish Shellfish Immunol.">
        <title>Early steps in the European eel (Anguilla anguilla)-Vibrio vulnificus interaction in the gills: Role of the RtxA13 toxin.</title>
        <authorList>
            <person name="Callol A."/>
            <person name="Pajuelo D."/>
            <person name="Ebbesson L."/>
            <person name="Teles M."/>
            <person name="MacKenzie S."/>
            <person name="Amaro C."/>
        </authorList>
    </citation>
    <scope>NUCLEOTIDE SEQUENCE</scope>
</reference>
<protein>
    <submittedName>
        <fullName evidence="1">Uncharacterized protein</fullName>
    </submittedName>
</protein>
<name>A0A0E9PTP4_ANGAN</name>
<reference evidence="1" key="1">
    <citation type="submission" date="2014-11" db="EMBL/GenBank/DDBJ databases">
        <authorList>
            <person name="Amaro Gonzalez C."/>
        </authorList>
    </citation>
    <scope>NUCLEOTIDE SEQUENCE</scope>
</reference>
<organism evidence="1">
    <name type="scientific">Anguilla anguilla</name>
    <name type="common">European freshwater eel</name>
    <name type="synonym">Muraena anguilla</name>
    <dbReference type="NCBI Taxonomy" id="7936"/>
    <lineage>
        <taxon>Eukaryota</taxon>
        <taxon>Metazoa</taxon>
        <taxon>Chordata</taxon>
        <taxon>Craniata</taxon>
        <taxon>Vertebrata</taxon>
        <taxon>Euteleostomi</taxon>
        <taxon>Actinopterygii</taxon>
        <taxon>Neopterygii</taxon>
        <taxon>Teleostei</taxon>
        <taxon>Anguilliformes</taxon>
        <taxon>Anguillidae</taxon>
        <taxon>Anguilla</taxon>
    </lineage>
</organism>